<reference evidence="2 3" key="1">
    <citation type="submission" date="2020-08" db="EMBL/GenBank/DDBJ databases">
        <title>Genomic Encyclopedia of Type Strains, Phase IV (KMG-IV): sequencing the most valuable type-strain genomes for metagenomic binning, comparative biology and taxonomic classification.</title>
        <authorList>
            <person name="Goeker M."/>
        </authorList>
    </citation>
    <scope>NUCLEOTIDE SEQUENCE [LARGE SCALE GENOMIC DNA]</scope>
    <source>
        <strain evidence="2 3">DSM 29050</strain>
    </source>
</reference>
<keyword evidence="3" id="KW-1185">Reference proteome</keyword>
<feature type="region of interest" description="Disordered" evidence="1">
    <location>
        <begin position="119"/>
        <end position="148"/>
    </location>
</feature>
<feature type="compositionally biased region" description="Acidic residues" evidence="1">
    <location>
        <begin position="138"/>
        <end position="148"/>
    </location>
</feature>
<evidence type="ECO:0000313" key="3">
    <source>
        <dbReference type="Proteomes" id="UP000581447"/>
    </source>
</evidence>
<name>A0A840B4Y8_9SPHN</name>
<dbReference type="Proteomes" id="UP000581447">
    <property type="component" value="Unassembled WGS sequence"/>
</dbReference>
<gene>
    <name evidence="2" type="ORF">GGR91_001832</name>
</gene>
<accession>A0A840B4Y8</accession>
<protein>
    <submittedName>
        <fullName evidence="2">Uncharacterized protein</fullName>
    </submittedName>
</protein>
<sequence>MVNVAIGPILEEIGQIIAEIVDGDPNGSYLYAEAEQGFQAPTLFKDHGDHIICYRPNIELCDAIEKLWEIEPDDKKWQAMRYEVEDNRFNARFEFPDELNPDEWVDDRLERAVAERYGDRPITYPKPDGTYQTLTLDDFPDDDETGPS</sequence>
<comment type="caution">
    <text evidence="2">The sequence shown here is derived from an EMBL/GenBank/DDBJ whole genome shotgun (WGS) entry which is preliminary data.</text>
</comment>
<dbReference type="EMBL" id="JACIEA010000002">
    <property type="protein sequence ID" value="MBB3943574.1"/>
    <property type="molecule type" value="Genomic_DNA"/>
</dbReference>
<proteinExistence type="predicted"/>
<evidence type="ECO:0000313" key="2">
    <source>
        <dbReference type="EMBL" id="MBB3943574.1"/>
    </source>
</evidence>
<evidence type="ECO:0000256" key="1">
    <source>
        <dbReference type="SAM" id="MobiDB-lite"/>
    </source>
</evidence>
<dbReference type="RefSeq" id="WP_183941869.1">
    <property type="nucleotide sequence ID" value="NZ_BAABBG010000005.1"/>
</dbReference>
<organism evidence="2 3">
    <name type="scientific">Sphingorhabdus rigui</name>
    <dbReference type="NCBI Taxonomy" id="1282858"/>
    <lineage>
        <taxon>Bacteria</taxon>
        <taxon>Pseudomonadati</taxon>
        <taxon>Pseudomonadota</taxon>
        <taxon>Alphaproteobacteria</taxon>
        <taxon>Sphingomonadales</taxon>
        <taxon>Sphingomonadaceae</taxon>
        <taxon>Sphingorhabdus</taxon>
    </lineage>
</organism>
<dbReference type="AlphaFoldDB" id="A0A840B4Y8"/>